<feature type="region of interest" description="Disordered" evidence="1">
    <location>
        <begin position="1021"/>
        <end position="1053"/>
    </location>
</feature>
<comment type="caution">
    <text evidence="3">The sequence shown here is derived from an EMBL/GenBank/DDBJ whole genome shotgun (WGS) entry which is preliminary data.</text>
</comment>
<proteinExistence type="predicted"/>
<dbReference type="InterPro" id="IPR044978">
    <property type="entry name" value="GRV2/DNAJC13"/>
</dbReference>
<dbReference type="PANTHER" id="PTHR36983:SF2">
    <property type="entry name" value="DNAJ HOMOLOG SUBFAMILY C MEMBER 13"/>
    <property type="match status" value="1"/>
</dbReference>
<dbReference type="GO" id="GO:0007032">
    <property type="term" value="P:endosome organization"/>
    <property type="evidence" value="ECO:0007669"/>
    <property type="project" value="InterPro"/>
</dbReference>
<feature type="domain" description="DnaJ homologue subfamily C GRV2/DNAJC13 N-terminal" evidence="2">
    <location>
        <begin position="407"/>
        <end position="490"/>
    </location>
</feature>
<name>A0AAD5M5W0_PYTIN</name>
<dbReference type="AlphaFoldDB" id="A0AAD5M5W0"/>
<keyword evidence="4" id="KW-1185">Reference proteome</keyword>
<feature type="region of interest" description="Disordered" evidence="1">
    <location>
        <begin position="303"/>
        <end position="329"/>
    </location>
</feature>
<dbReference type="PANTHER" id="PTHR36983">
    <property type="entry name" value="DNAJ HOMOLOG SUBFAMILY C MEMBER 13"/>
    <property type="match status" value="1"/>
</dbReference>
<dbReference type="GO" id="GO:0010008">
    <property type="term" value="C:endosome membrane"/>
    <property type="evidence" value="ECO:0007669"/>
    <property type="project" value="TreeGrafter"/>
</dbReference>
<dbReference type="InterPro" id="IPR045802">
    <property type="entry name" value="GRV2/DNAJC13_N"/>
</dbReference>
<dbReference type="Proteomes" id="UP001209570">
    <property type="component" value="Unassembled WGS sequence"/>
</dbReference>
<dbReference type="EMBL" id="JAKCXM010000043">
    <property type="protein sequence ID" value="KAJ0405565.1"/>
    <property type="molecule type" value="Genomic_DNA"/>
</dbReference>
<organism evidence="3 4">
    <name type="scientific">Pythium insidiosum</name>
    <name type="common">Pythiosis disease agent</name>
    <dbReference type="NCBI Taxonomy" id="114742"/>
    <lineage>
        <taxon>Eukaryota</taxon>
        <taxon>Sar</taxon>
        <taxon>Stramenopiles</taxon>
        <taxon>Oomycota</taxon>
        <taxon>Peronosporomycetes</taxon>
        <taxon>Pythiales</taxon>
        <taxon>Pythiaceae</taxon>
        <taxon>Pythium</taxon>
    </lineage>
</organism>
<reference evidence="3" key="1">
    <citation type="submission" date="2021-12" db="EMBL/GenBank/DDBJ databases">
        <title>Prjna785345.</title>
        <authorList>
            <person name="Rujirawat T."/>
            <person name="Krajaejun T."/>
        </authorList>
    </citation>
    <scope>NUCLEOTIDE SEQUENCE</scope>
    <source>
        <strain evidence="3">Pi057C3</strain>
    </source>
</reference>
<evidence type="ECO:0000259" key="2">
    <source>
        <dbReference type="Pfam" id="PF19432"/>
    </source>
</evidence>
<feature type="region of interest" description="Disordered" evidence="1">
    <location>
        <begin position="605"/>
        <end position="624"/>
    </location>
</feature>
<accession>A0AAD5M5W0</accession>
<protein>
    <recommendedName>
        <fullName evidence="2">DnaJ homologue subfamily C GRV2/DNAJC13 N-terminal domain-containing protein</fullName>
    </recommendedName>
</protein>
<dbReference type="Pfam" id="PF19432">
    <property type="entry name" value="RME-8_N"/>
    <property type="match status" value="1"/>
</dbReference>
<feature type="compositionally biased region" description="Low complexity" evidence="1">
    <location>
        <begin position="308"/>
        <end position="317"/>
    </location>
</feature>
<evidence type="ECO:0000313" key="4">
    <source>
        <dbReference type="Proteomes" id="UP001209570"/>
    </source>
</evidence>
<dbReference type="GO" id="GO:2000641">
    <property type="term" value="P:regulation of early endosome to late endosome transport"/>
    <property type="evidence" value="ECO:0007669"/>
    <property type="project" value="InterPro"/>
</dbReference>
<dbReference type="GO" id="GO:0006898">
    <property type="term" value="P:receptor-mediated endocytosis"/>
    <property type="evidence" value="ECO:0007669"/>
    <property type="project" value="TreeGrafter"/>
</dbReference>
<gene>
    <name evidence="3" type="ORF">P43SY_009614</name>
</gene>
<evidence type="ECO:0000313" key="3">
    <source>
        <dbReference type="EMBL" id="KAJ0405565.1"/>
    </source>
</evidence>
<sequence length="1053" mass="116827">MGQAGSLEQRNAIRDVISLKPASATSDKERAAVASALRTFCAVFPMEEAQAATASDDSVSAGAAAAVEIKERKLFDVMHAMLQQATEQTEKKSNEELIELALTSFKRVLLWRDLYRLGAKCSMKPFLNCLLLSPALSLSVLELLLQIVGICPGSEVNEKTERWETLNRRNFSDGGGFEVLRSLLVRHSPTASATNDTASRLYRENETVLARVLELFSLTLIVRKQTTDAPTSSQAVTSLLSARIQLLSLCHHPNRSIQESAMDLVKELFQLIDLEQVHELQESAREHGALLYALSTALSQDGCGKTGSSSDASDTATRPSDGDLTPTNSRRVLQDKCMDLVELFCAGNTRSKKTVCRLFPVELFIPLENRPDLISRHTASALGKHPGGANGGAGSFERWLIEARSQGENWRSIIEAVLETHERPDLVWRSAMRDELRLALTLEIERLELQLAKDSGTTSVAVQWDHEMLVVDYPSMRKELVVHGYFIEYLVPRLADMSTQFEVAEPLVLAWHLSDRIAVEEDEHWKLMCVRCLRLVIHRAGITVLQAIIRRAKHTLLLIRPKRVFICPEFLKENYAMKVSSADTDEISNPPSSTTSSLAASSILSRNGTGANGKGSAPSSLTRGKDKKSEFKKLLNDAVGFDGCGIGTLLDTCDTAQFCAIFNSDNVRAADVLWGRRQRVMLFRYLKRTFVASSVAATNQIEEDEAVVDPDLQGSDEAIDDVFVGNIFLRSYIEGDGQFLNEWKPPMYQTLISALFYRLIELSRSKSSYNMGAELHGPRPGSLEVEPWEVQVLILKALVKLLPSHCAAVEMTTEFYDTLLLPLRRSLLGETDQILQRSPEQFVRQLQSSTDISHSTLIWTASMRSRLADTLSTELLKVKTAARASVWPRWNPDHFVAADSFRYQYPELVDELIVFDVYINNFVATPGVTLEDVDMSAFSQALLISIQSNENVLRILQQRGATDPSKERAIVVMRLALNKLVNAHPQHNLEVSPAAPATMGMTSLIEADSSDDEDGVSVVADDDELSAAESPGRPPRQYDLDRVSSMSLEDLTV</sequence>
<evidence type="ECO:0000256" key="1">
    <source>
        <dbReference type="SAM" id="MobiDB-lite"/>
    </source>
</evidence>